<dbReference type="InterPro" id="IPR003819">
    <property type="entry name" value="TauD/TfdA-like"/>
</dbReference>
<dbReference type="InterPro" id="IPR042098">
    <property type="entry name" value="TauD-like_sf"/>
</dbReference>
<feature type="domain" description="TauD/TfdA-like" evidence="4">
    <location>
        <begin position="45"/>
        <end position="287"/>
    </location>
</feature>
<dbReference type="SUPFAM" id="SSF51197">
    <property type="entry name" value="Clavaminate synthase-like"/>
    <property type="match status" value="1"/>
</dbReference>
<protein>
    <recommendedName>
        <fullName evidence="4">TauD/TfdA-like domain-containing protein</fullName>
    </recommendedName>
</protein>
<comment type="caution">
    <text evidence="5">The sequence shown here is derived from an EMBL/GenBank/DDBJ whole genome shotgun (WGS) entry which is preliminary data.</text>
</comment>
<dbReference type="InterPro" id="IPR050411">
    <property type="entry name" value="AlphaKG_dependent_hydroxylases"/>
</dbReference>
<dbReference type="EMBL" id="BAABLX010000061">
    <property type="protein sequence ID" value="GAA4954457.1"/>
    <property type="molecule type" value="Genomic_DNA"/>
</dbReference>
<dbReference type="PANTHER" id="PTHR10696">
    <property type="entry name" value="GAMMA-BUTYROBETAINE HYDROXYLASE-RELATED"/>
    <property type="match status" value="1"/>
</dbReference>
<evidence type="ECO:0000313" key="6">
    <source>
        <dbReference type="Proteomes" id="UP001409585"/>
    </source>
</evidence>
<gene>
    <name evidence="5" type="ORF">GCM10025791_38250</name>
</gene>
<proteinExistence type="predicted"/>
<comment type="cofactor">
    <cofactor evidence="1">
        <name>Fe(2+)</name>
        <dbReference type="ChEBI" id="CHEBI:29033"/>
    </cofactor>
</comment>
<dbReference type="GO" id="GO:0016706">
    <property type="term" value="F:2-oxoglutarate-dependent dioxygenase activity"/>
    <property type="evidence" value="ECO:0007669"/>
    <property type="project" value="UniProtKB-ARBA"/>
</dbReference>
<evidence type="ECO:0000256" key="1">
    <source>
        <dbReference type="ARBA" id="ARBA00001954"/>
    </source>
</evidence>
<evidence type="ECO:0000256" key="2">
    <source>
        <dbReference type="ARBA" id="ARBA00023002"/>
    </source>
</evidence>
<keyword evidence="2" id="KW-0560">Oxidoreductase</keyword>
<dbReference type="Pfam" id="PF02668">
    <property type="entry name" value="TauD"/>
    <property type="match status" value="1"/>
</dbReference>
<evidence type="ECO:0000256" key="3">
    <source>
        <dbReference type="ARBA" id="ARBA00023194"/>
    </source>
</evidence>
<dbReference type="AlphaFoldDB" id="A0AAV3U7L4"/>
<dbReference type="GO" id="GO:0017000">
    <property type="term" value="P:antibiotic biosynthetic process"/>
    <property type="evidence" value="ECO:0007669"/>
    <property type="project" value="UniProtKB-KW"/>
</dbReference>
<dbReference type="Proteomes" id="UP001409585">
    <property type="component" value="Unassembled WGS sequence"/>
</dbReference>
<dbReference type="PANTHER" id="PTHR10696:SF56">
    <property type="entry name" value="TAUD_TFDA-LIKE DOMAIN-CONTAINING PROTEIN"/>
    <property type="match status" value="1"/>
</dbReference>
<sequence>MDIIDIYLSDEDRINYLADLYSLQNTLHEAESFIRLSKIIAERYLKDKLEGYRTEILHRNGVVVFKNLPIDSTLPITPSDGIRPESKRHISEAVLLGVVSALGYIPYSFLQEKNGVLVHEVAPILSLKDSISSNGIVDFEFHTDGAYLERQIRPHILSLLCLRDEHNTPTKLALLSEVVEKLSDNTLFELMKKNYLHHPPETFNDNGKIRAPILCRKGDQLEIAVSLHNVEPLTIEAKIALEELKERARETYVEIEWRPGDMIIFNNLRCLHARGPILGDRWLQRCYGNLNQNTNRVVDLQTISLSNNSSLANENRECYVHKSS</sequence>
<evidence type="ECO:0000259" key="4">
    <source>
        <dbReference type="Pfam" id="PF02668"/>
    </source>
</evidence>
<name>A0AAV3U7L4_9ALTE</name>
<keyword evidence="6" id="KW-1185">Reference proteome</keyword>
<reference evidence="6" key="1">
    <citation type="journal article" date="2019" name="Int. J. Syst. Evol. Microbiol.">
        <title>The Global Catalogue of Microorganisms (GCM) 10K type strain sequencing project: providing services to taxonomists for standard genome sequencing and annotation.</title>
        <authorList>
            <consortium name="The Broad Institute Genomics Platform"/>
            <consortium name="The Broad Institute Genome Sequencing Center for Infectious Disease"/>
            <person name="Wu L."/>
            <person name="Ma J."/>
        </authorList>
    </citation>
    <scope>NUCLEOTIDE SEQUENCE [LARGE SCALE GENOMIC DNA]</scope>
    <source>
        <strain evidence="6">JCM 19134</strain>
    </source>
</reference>
<keyword evidence="3" id="KW-0045">Antibiotic biosynthesis</keyword>
<dbReference type="RefSeq" id="WP_345426260.1">
    <property type="nucleotide sequence ID" value="NZ_AP031496.1"/>
</dbReference>
<organism evidence="5 6">
    <name type="scientific">Halioxenophilus aromaticivorans</name>
    <dbReference type="NCBI Taxonomy" id="1306992"/>
    <lineage>
        <taxon>Bacteria</taxon>
        <taxon>Pseudomonadati</taxon>
        <taxon>Pseudomonadota</taxon>
        <taxon>Gammaproteobacteria</taxon>
        <taxon>Alteromonadales</taxon>
        <taxon>Alteromonadaceae</taxon>
        <taxon>Halioxenophilus</taxon>
    </lineage>
</organism>
<evidence type="ECO:0000313" key="5">
    <source>
        <dbReference type="EMBL" id="GAA4954457.1"/>
    </source>
</evidence>
<accession>A0AAV3U7L4</accession>
<dbReference type="Gene3D" id="3.60.130.10">
    <property type="entry name" value="Clavaminate synthase-like"/>
    <property type="match status" value="1"/>
</dbReference>